<dbReference type="GO" id="GO:0051082">
    <property type="term" value="F:unfolded protein binding"/>
    <property type="evidence" value="ECO:0007669"/>
    <property type="project" value="TreeGrafter"/>
</dbReference>
<dbReference type="PANTHER" id="PTHR46775:SF1">
    <property type="entry name" value="FLOCCULATION PROTEIN (DUF1296)"/>
    <property type="match status" value="1"/>
</dbReference>
<reference evidence="1" key="2">
    <citation type="submission" date="2023-06" db="EMBL/GenBank/DDBJ databases">
        <authorList>
            <person name="Ma L."/>
            <person name="Liu K.-W."/>
            <person name="Li Z."/>
            <person name="Hsiao Y.-Y."/>
            <person name="Qi Y."/>
            <person name="Fu T."/>
            <person name="Tang G."/>
            <person name="Zhang D."/>
            <person name="Sun W.-H."/>
            <person name="Liu D.-K."/>
            <person name="Li Y."/>
            <person name="Chen G.-Z."/>
            <person name="Liu X.-D."/>
            <person name="Liao X.-Y."/>
            <person name="Jiang Y.-T."/>
            <person name="Yu X."/>
            <person name="Hao Y."/>
            <person name="Huang J."/>
            <person name="Zhao X.-W."/>
            <person name="Ke S."/>
            <person name="Chen Y.-Y."/>
            <person name="Wu W.-L."/>
            <person name="Hsu J.-L."/>
            <person name="Lin Y.-F."/>
            <person name="Huang M.-D."/>
            <person name="Li C.-Y."/>
            <person name="Huang L."/>
            <person name="Wang Z.-W."/>
            <person name="Zhao X."/>
            <person name="Zhong W.-Y."/>
            <person name="Peng D.-H."/>
            <person name="Ahmad S."/>
            <person name="Lan S."/>
            <person name="Zhang J.-S."/>
            <person name="Tsai W.-C."/>
            <person name="Van De Peer Y."/>
            <person name="Liu Z.-J."/>
        </authorList>
    </citation>
    <scope>NUCLEOTIDE SEQUENCE</scope>
    <source>
        <strain evidence="1">CP</strain>
        <tissue evidence="1">Leaves</tissue>
    </source>
</reference>
<proteinExistence type="predicted"/>
<name>A0AAV9EC27_ACOCL</name>
<keyword evidence="2" id="KW-1185">Reference proteome</keyword>
<evidence type="ECO:0008006" key="3">
    <source>
        <dbReference type="Google" id="ProtNLM"/>
    </source>
</evidence>
<dbReference type="PANTHER" id="PTHR46775">
    <property type="entry name" value="FLOCCULATION PROTEIN (DUF1296)"/>
    <property type="match status" value="1"/>
</dbReference>
<gene>
    <name evidence="1" type="ORF">QJS10_CPA08g01822</name>
</gene>
<dbReference type="AlphaFoldDB" id="A0AAV9EC27"/>
<protein>
    <recommendedName>
        <fullName evidence="3">GBF-interacting protein 1-like</fullName>
    </recommendedName>
</protein>
<reference evidence="1" key="1">
    <citation type="journal article" date="2023" name="Nat. Commun.">
        <title>Diploid and tetraploid genomes of Acorus and the evolution of monocots.</title>
        <authorList>
            <person name="Ma L."/>
            <person name="Liu K.W."/>
            <person name="Li Z."/>
            <person name="Hsiao Y.Y."/>
            <person name="Qi Y."/>
            <person name="Fu T."/>
            <person name="Tang G.D."/>
            <person name="Zhang D."/>
            <person name="Sun W.H."/>
            <person name="Liu D.K."/>
            <person name="Li Y."/>
            <person name="Chen G.Z."/>
            <person name="Liu X.D."/>
            <person name="Liao X.Y."/>
            <person name="Jiang Y.T."/>
            <person name="Yu X."/>
            <person name="Hao Y."/>
            <person name="Huang J."/>
            <person name="Zhao X.W."/>
            <person name="Ke S."/>
            <person name="Chen Y.Y."/>
            <person name="Wu W.L."/>
            <person name="Hsu J.L."/>
            <person name="Lin Y.F."/>
            <person name="Huang M.D."/>
            <person name="Li C.Y."/>
            <person name="Huang L."/>
            <person name="Wang Z.W."/>
            <person name="Zhao X."/>
            <person name="Zhong W.Y."/>
            <person name="Peng D.H."/>
            <person name="Ahmad S."/>
            <person name="Lan S."/>
            <person name="Zhang J.S."/>
            <person name="Tsai W.C."/>
            <person name="Van de Peer Y."/>
            <person name="Liu Z.J."/>
        </authorList>
    </citation>
    <scope>NUCLEOTIDE SEQUENCE</scope>
    <source>
        <strain evidence="1">CP</strain>
    </source>
</reference>
<organism evidence="1 2">
    <name type="scientific">Acorus calamus</name>
    <name type="common">Sweet flag</name>
    <dbReference type="NCBI Taxonomy" id="4465"/>
    <lineage>
        <taxon>Eukaryota</taxon>
        <taxon>Viridiplantae</taxon>
        <taxon>Streptophyta</taxon>
        <taxon>Embryophyta</taxon>
        <taxon>Tracheophyta</taxon>
        <taxon>Spermatophyta</taxon>
        <taxon>Magnoliopsida</taxon>
        <taxon>Liliopsida</taxon>
        <taxon>Acoraceae</taxon>
        <taxon>Acorus</taxon>
    </lineage>
</organism>
<dbReference type="InterPro" id="IPR044277">
    <property type="entry name" value="GIP1"/>
</dbReference>
<dbReference type="EMBL" id="JAUJYO010000008">
    <property type="protein sequence ID" value="KAK1310365.1"/>
    <property type="molecule type" value="Genomic_DNA"/>
</dbReference>
<dbReference type="Proteomes" id="UP001180020">
    <property type="component" value="Unassembled WGS sequence"/>
</dbReference>
<accession>A0AAV9EC27</accession>
<evidence type="ECO:0000313" key="2">
    <source>
        <dbReference type="Proteomes" id="UP001180020"/>
    </source>
</evidence>
<evidence type="ECO:0000313" key="1">
    <source>
        <dbReference type="EMBL" id="KAK1310365.1"/>
    </source>
</evidence>
<comment type="caution">
    <text evidence="1">The sequence shown here is derived from an EMBL/GenBank/DDBJ whole genome shotgun (WGS) entry which is preliminary data.</text>
</comment>
<sequence length="228" mass="24270">MQSGNSLVLSTTGPTPLVTQSAGGMQTSLAVTQQPVPIFRQPVLSPYPPNYIPYNQYFSPFYVPQPTLHHFLSNTGFPQQSPTGYGPYSSGLAAGYNASPPVSAGNSAGNEDLAASQYKENNVYLTGQQSEGSAVWIPAPGRDMSGLQASSFYNLPPQGQHMAFSPAQAGHGPFAGIYHPTQTVAAATVHPLLQQSQTVAGGVEMVGPPNNVYQQQPQRTQVNWTNNY</sequence>